<keyword evidence="1" id="KW-0472">Membrane</keyword>
<feature type="transmembrane region" description="Helical" evidence="1">
    <location>
        <begin position="92"/>
        <end position="109"/>
    </location>
</feature>
<evidence type="ECO:0000256" key="1">
    <source>
        <dbReference type="SAM" id="Phobius"/>
    </source>
</evidence>
<feature type="transmembrane region" description="Helical" evidence="1">
    <location>
        <begin position="121"/>
        <end position="142"/>
    </location>
</feature>
<evidence type="ECO:0000313" key="2">
    <source>
        <dbReference type="EMBL" id="WLI73746.1"/>
    </source>
</evidence>
<dbReference type="EMBL" id="CP131913">
    <property type="protein sequence ID" value="WLI73746.1"/>
    <property type="molecule type" value="Genomic_DNA"/>
</dbReference>
<accession>A0ABY9H5I7</accession>
<feature type="transmembrane region" description="Helical" evidence="1">
    <location>
        <begin position="202"/>
        <end position="233"/>
    </location>
</feature>
<feature type="transmembrane region" description="Helical" evidence="1">
    <location>
        <begin position="176"/>
        <end position="195"/>
    </location>
</feature>
<dbReference type="RefSeq" id="WP_305501551.1">
    <property type="nucleotide sequence ID" value="NZ_CP131913.1"/>
</dbReference>
<feature type="transmembrane region" description="Helical" evidence="1">
    <location>
        <begin position="372"/>
        <end position="390"/>
    </location>
</feature>
<feature type="transmembrane region" description="Helical" evidence="1">
    <location>
        <begin position="333"/>
        <end position="352"/>
    </location>
</feature>
<gene>
    <name evidence="2" type="ORF">B6N23_02055</name>
</gene>
<reference evidence="2 3" key="1">
    <citation type="submission" date="2023-08" db="EMBL/GenBank/DDBJ databases">
        <title>Transcriptome Analysis of Halomonas alkalicola CICC 11012s to Identify the Genes Involved in Alkaline Tolerances.</title>
        <authorList>
            <person name="Zhai L."/>
        </authorList>
    </citation>
    <scope>NUCLEOTIDE SEQUENCE [LARGE SCALE GENOMIC DNA]</scope>
    <source>
        <strain evidence="2 3">CICC 11012s</strain>
    </source>
</reference>
<feature type="transmembrane region" description="Helical" evidence="1">
    <location>
        <begin position="34"/>
        <end position="54"/>
    </location>
</feature>
<feature type="transmembrane region" description="Helical" evidence="1">
    <location>
        <begin position="61"/>
        <end position="80"/>
    </location>
</feature>
<keyword evidence="3" id="KW-1185">Reference proteome</keyword>
<name>A0ABY9H5I7_9GAMM</name>
<feature type="transmembrane region" description="Helical" evidence="1">
    <location>
        <begin position="239"/>
        <end position="265"/>
    </location>
</feature>
<organism evidence="2 3">
    <name type="scientific">Halomonas alkalicola</name>
    <dbReference type="NCBI Taxonomy" id="1930622"/>
    <lineage>
        <taxon>Bacteria</taxon>
        <taxon>Pseudomonadati</taxon>
        <taxon>Pseudomonadota</taxon>
        <taxon>Gammaproteobacteria</taxon>
        <taxon>Oceanospirillales</taxon>
        <taxon>Halomonadaceae</taxon>
        <taxon>Halomonas</taxon>
    </lineage>
</organism>
<keyword evidence="1" id="KW-1133">Transmembrane helix</keyword>
<sequence length="424" mass="48564">MSKVIYSISNKNFVGALLFVCALLPPFPEIFGRSLFLSLSVLVITVVAFFFNINKIKFNQWYCVFWLAFYIFLILTMFGTEEDLALADLKELFIPLAAVILSFLFYSIFSVNDFISFLKESLRAAVAFLFPVILISLVFAFLEYNQSDLSFMYKLYKPYEKYLESRQSVGLYVYPYYNSFFALMCLSIAAPFFFYKPTLANSFVFFGSIVINVLSQSQSGLIAMVAYLIIFLTLKGKRFFGVTVVMLSCSLLFVFIYGVELLVYFSDRFDLYSLSAIRRIVEDPGSSRTLQVRLGQVVQGVEGTARNLYLIGGGLDRGGLLESWLAYMFYKHGALYTFIIALAFVYLVLRLLKSYFFLYGRDLLLSKINKSFLAFIIVMPISQLSAFMVFTHKLTPFFIFIIVVSMFISSTHRFYRNDATANVA</sequence>
<evidence type="ECO:0000313" key="3">
    <source>
        <dbReference type="Proteomes" id="UP001235344"/>
    </source>
</evidence>
<protein>
    <submittedName>
        <fullName evidence="2">Uncharacterized protein</fullName>
    </submittedName>
</protein>
<feature type="transmembrane region" description="Helical" evidence="1">
    <location>
        <begin position="12"/>
        <end position="28"/>
    </location>
</feature>
<dbReference type="Proteomes" id="UP001235344">
    <property type="component" value="Chromosome"/>
</dbReference>
<proteinExistence type="predicted"/>
<feature type="transmembrane region" description="Helical" evidence="1">
    <location>
        <begin position="397"/>
        <end position="415"/>
    </location>
</feature>
<keyword evidence="1" id="KW-0812">Transmembrane</keyword>